<organism evidence="4 5">
    <name type="scientific">Geodia barretti</name>
    <name type="common">Barrett's horny sponge</name>
    <dbReference type="NCBI Taxonomy" id="519541"/>
    <lineage>
        <taxon>Eukaryota</taxon>
        <taxon>Metazoa</taxon>
        <taxon>Porifera</taxon>
        <taxon>Demospongiae</taxon>
        <taxon>Heteroscleromorpha</taxon>
        <taxon>Tetractinellida</taxon>
        <taxon>Astrophorina</taxon>
        <taxon>Geodiidae</taxon>
        <taxon>Geodia</taxon>
    </lineage>
</organism>
<evidence type="ECO:0000313" key="5">
    <source>
        <dbReference type="Proteomes" id="UP001174909"/>
    </source>
</evidence>
<evidence type="ECO:0000256" key="3">
    <source>
        <dbReference type="SAM" id="SignalP"/>
    </source>
</evidence>
<comment type="caution">
    <text evidence="4">The sequence shown here is derived from an EMBL/GenBank/DDBJ whole genome shotgun (WGS) entry which is preliminary data.</text>
</comment>
<keyword evidence="2" id="KW-0472">Membrane</keyword>
<proteinExistence type="predicted"/>
<evidence type="ECO:0008006" key="6">
    <source>
        <dbReference type="Google" id="ProtNLM"/>
    </source>
</evidence>
<keyword evidence="3" id="KW-0732">Signal</keyword>
<dbReference type="AlphaFoldDB" id="A0AA35VZY9"/>
<evidence type="ECO:0000256" key="1">
    <source>
        <dbReference type="SAM" id="MobiDB-lite"/>
    </source>
</evidence>
<sequence>MDRWTVAAYLFAILLIRQLVGGAWTFSLRVSSARCCTSPTSCEQVGSCEDLAIGICLRSPDTPVEDRESCSVFFTGNGSDIIDRQLTPFRSNPDFTTTGYQGGVQIFAGVTLMPDFAPFNDNTIDTIFVTVGTLPGSGEVSVAGGGKNGRANLTFFISVECSPGYGGDDCLSVNTCSELIACNLTLGYCNTPGECVCHDGTTQCRTNVTEPNAAEPDVISNTTAIVIGAVCSATFLTIGVLVGVVGLYLIQRVRGRSSGPTSSSPPPLPPPVTYEEVGAAREVKSSEYIQLTPNEAYGPVLNDNIPTSHNTA</sequence>
<feature type="compositionally biased region" description="Pro residues" evidence="1">
    <location>
        <begin position="263"/>
        <end position="272"/>
    </location>
</feature>
<evidence type="ECO:0000313" key="4">
    <source>
        <dbReference type="EMBL" id="CAI8000452.1"/>
    </source>
</evidence>
<dbReference type="Proteomes" id="UP001174909">
    <property type="component" value="Unassembled WGS sequence"/>
</dbReference>
<feature type="region of interest" description="Disordered" evidence="1">
    <location>
        <begin position="255"/>
        <end position="276"/>
    </location>
</feature>
<feature type="transmembrane region" description="Helical" evidence="2">
    <location>
        <begin position="225"/>
        <end position="250"/>
    </location>
</feature>
<keyword evidence="5" id="KW-1185">Reference proteome</keyword>
<dbReference type="EMBL" id="CASHTH010000402">
    <property type="protein sequence ID" value="CAI8000452.1"/>
    <property type="molecule type" value="Genomic_DNA"/>
</dbReference>
<keyword evidence="2" id="KW-0812">Transmembrane</keyword>
<protein>
    <recommendedName>
        <fullName evidence="6">EGF-like domain-containing protein</fullName>
    </recommendedName>
</protein>
<feature type="signal peptide" evidence="3">
    <location>
        <begin position="1"/>
        <end position="22"/>
    </location>
</feature>
<evidence type="ECO:0000256" key="2">
    <source>
        <dbReference type="SAM" id="Phobius"/>
    </source>
</evidence>
<reference evidence="4" key="1">
    <citation type="submission" date="2023-03" db="EMBL/GenBank/DDBJ databases">
        <authorList>
            <person name="Steffen K."/>
            <person name="Cardenas P."/>
        </authorList>
    </citation>
    <scope>NUCLEOTIDE SEQUENCE</scope>
</reference>
<feature type="chain" id="PRO_5041255724" description="EGF-like domain-containing protein" evidence="3">
    <location>
        <begin position="23"/>
        <end position="312"/>
    </location>
</feature>
<keyword evidence="2" id="KW-1133">Transmembrane helix</keyword>
<gene>
    <name evidence="4" type="ORF">GBAR_LOCUS2940</name>
</gene>
<accession>A0AA35VZY9</accession>
<name>A0AA35VZY9_GEOBA</name>